<organism evidence="2 3">
    <name type="scientific">Coffea arabica</name>
    <name type="common">Arabian coffee</name>
    <dbReference type="NCBI Taxonomy" id="13443"/>
    <lineage>
        <taxon>Eukaryota</taxon>
        <taxon>Viridiplantae</taxon>
        <taxon>Streptophyta</taxon>
        <taxon>Embryophyta</taxon>
        <taxon>Tracheophyta</taxon>
        <taxon>Spermatophyta</taxon>
        <taxon>Magnoliopsida</taxon>
        <taxon>eudicotyledons</taxon>
        <taxon>Gunneridae</taxon>
        <taxon>Pentapetalae</taxon>
        <taxon>asterids</taxon>
        <taxon>lamiids</taxon>
        <taxon>Gentianales</taxon>
        <taxon>Rubiaceae</taxon>
        <taxon>Ixoroideae</taxon>
        <taxon>Gardenieae complex</taxon>
        <taxon>Bertiereae - Coffeeae clade</taxon>
        <taxon>Coffeeae</taxon>
        <taxon>Coffea</taxon>
    </lineage>
</organism>
<name>A0ABM4VTR6_COFAR</name>
<keyword evidence="2" id="KW-1185">Reference proteome</keyword>
<sequence>MAEQTPEPTRAEQEAPEPASASGVVEEVAEPALASADVEVPVPTPTAAMAAVTVVEKEVSLSLAQPAVPLAEEKASVSSTMKEVSTSKPLAEALAEPQESGFPQPLPPPPGQAEVVIEAEISKTDEGKNGDPFSWIFFKEESNIVADLTDFQRKALEEFKSFVQKALNNKTFTTPFSQKAQEASS</sequence>
<feature type="compositionally biased region" description="Polar residues" evidence="1">
    <location>
        <begin position="76"/>
        <end position="88"/>
    </location>
</feature>
<evidence type="ECO:0000313" key="3">
    <source>
        <dbReference type="RefSeq" id="XP_071922925.1"/>
    </source>
</evidence>
<dbReference type="RefSeq" id="XP_071922925.1">
    <property type="nucleotide sequence ID" value="XM_072066824.1"/>
</dbReference>
<gene>
    <name evidence="3" type="primary">LOC113711248</name>
</gene>
<evidence type="ECO:0000256" key="1">
    <source>
        <dbReference type="SAM" id="MobiDB-lite"/>
    </source>
</evidence>
<proteinExistence type="predicted"/>
<evidence type="ECO:0000313" key="2">
    <source>
        <dbReference type="Proteomes" id="UP001652660"/>
    </source>
</evidence>
<accession>A0ABM4VTR6</accession>
<dbReference type="Proteomes" id="UP001652660">
    <property type="component" value="Chromosome 10e"/>
</dbReference>
<feature type="region of interest" description="Disordered" evidence="1">
    <location>
        <begin position="1"/>
        <end position="30"/>
    </location>
</feature>
<feature type="region of interest" description="Disordered" evidence="1">
    <location>
        <begin position="70"/>
        <end position="112"/>
    </location>
</feature>
<reference evidence="3" key="1">
    <citation type="submission" date="2025-08" db="UniProtKB">
        <authorList>
            <consortium name="RefSeq"/>
        </authorList>
    </citation>
    <scope>IDENTIFICATION</scope>
    <source>
        <tissue evidence="3">Leaves</tissue>
    </source>
</reference>
<protein>
    <submittedName>
        <fullName evidence="3">Uncharacterized protein</fullName>
    </submittedName>
</protein>
<dbReference type="GeneID" id="113711248"/>